<dbReference type="InterPro" id="IPR000843">
    <property type="entry name" value="HTH_LacI"/>
</dbReference>
<gene>
    <name evidence="5" type="primary">lacI_1</name>
    <name evidence="5" type="ORF">CVS47_00631</name>
</gene>
<reference evidence="5 6" key="1">
    <citation type="submission" date="2018-08" db="EMBL/GenBank/DDBJ databases">
        <title>Microbacterium lemovicicum sp. nov., a bacterium isolated from a natural uranium-rich soil.</title>
        <authorList>
            <person name="ORTET P."/>
        </authorList>
    </citation>
    <scope>NUCLEOTIDE SEQUENCE [LARGE SCALE GENOMIC DNA]</scope>
    <source>
        <strain evidence="5 6">Viu22</strain>
    </source>
</reference>
<dbReference type="Gene3D" id="3.40.50.2300">
    <property type="match status" value="2"/>
</dbReference>
<dbReference type="SUPFAM" id="SSF47413">
    <property type="entry name" value="lambda repressor-like DNA-binding domains"/>
    <property type="match status" value="1"/>
</dbReference>
<dbReference type="AlphaFoldDB" id="A0A3Q9J0X7"/>
<evidence type="ECO:0000259" key="4">
    <source>
        <dbReference type="PROSITE" id="PS50932"/>
    </source>
</evidence>
<dbReference type="KEGG" id="mlv:CVS47_00631"/>
<dbReference type="InterPro" id="IPR010982">
    <property type="entry name" value="Lambda_DNA-bd_dom_sf"/>
</dbReference>
<protein>
    <submittedName>
        <fullName evidence="5">Lactose operon repressor</fullName>
    </submittedName>
</protein>
<dbReference type="OrthoDB" id="9785139at2"/>
<evidence type="ECO:0000256" key="2">
    <source>
        <dbReference type="ARBA" id="ARBA00023125"/>
    </source>
</evidence>
<dbReference type="Gene3D" id="1.10.260.40">
    <property type="entry name" value="lambda repressor-like DNA-binding domains"/>
    <property type="match status" value="1"/>
</dbReference>
<dbReference type="GO" id="GO:0000976">
    <property type="term" value="F:transcription cis-regulatory region binding"/>
    <property type="evidence" value="ECO:0007669"/>
    <property type="project" value="TreeGrafter"/>
</dbReference>
<dbReference type="EMBL" id="CP031423">
    <property type="protein sequence ID" value="AZS36032.1"/>
    <property type="molecule type" value="Genomic_DNA"/>
</dbReference>
<accession>A0A3Q9J0X7</accession>
<dbReference type="Pfam" id="PF00356">
    <property type="entry name" value="LacI"/>
    <property type="match status" value="1"/>
</dbReference>
<dbReference type="InterPro" id="IPR028082">
    <property type="entry name" value="Peripla_BP_I"/>
</dbReference>
<dbReference type="CDD" id="cd01574">
    <property type="entry name" value="PBP1_LacI"/>
    <property type="match status" value="1"/>
</dbReference>
<dbReference type="PRINTS" id="PR00036">
    <property type="entry name" value="HTHLACI"/>
</dbReference>
<dbReference type="PANTHER" id="PTHR30146:SF109">
    <property type="entry name" value="HTH-TYPE TRANSCRIPTIONAL REGULATOR GALS"/>
    <property type="match status" value="1"/>
</dbReference>
<dbReference type="Pfam" id="PF13377">
    <property type="entry name" value="Peripla_BP_3"/>
    <property type="match status" value="1"/>
</dbReference>
<evidence type="ECO:0000313" key="5">
    <source>
        <dbReference type="EMBL" id="AZS36032.1"/>
    </source>
</evidence>
<dbReference type="PROSITE" id="PS50932">
    <property type="entry name" value="HTH_LACI_2"/>
    <property type="match status" value="1"/>
</dbReference>
<organism evidence="5 6">
    <name type="scientific">Microbacterium lemovicicum</name>
    <dbReference type="NCBI Taxonomy" id="1072463"/>
    <lineage>
        <taxon>Bacteria</taxon>
        <taxon>Bacillati</taxon>
        <taxon>Actinomycetota</taxon>
        <taxon>Actinomycetes</taxon>
        <taxon>Micrococcales</taxon>
        <taxon>Microbacteriaceae</taxon>
        <taxon>Microbacterium</taxon>
    </lineage>
</organism>
<dbReference type="SMART" id="SM00354">
    <property type="entry name" value="HTH_LACI"/>
    <property type="match status" value="1"/>
</dbReference>
<keyword evidence="6" id="KW-1185">Reference proteome</keyword>
<dbReference type="PANTHER" id="PTHR30146">
    <property type="entry name" value="LACI-RELATED TRANSCRIPTIONAL REPRESSOR"/>
    <property type="match status" value="1"/>
</dbReference>
<evidence type="ECO:0000256" key="1">
    <source>
        <dbReference type="ARBA" id="ARBA00023015"/>
    </source>
</evidence>
<dbReference type="PROSITE" id="PS00356">
    <property type="entry name" value="HTH_LACI_1"/>
    <property type="match status" value="1"/>
</dbReference>
<dbReference type="GO" id="GO:0003700">
    <property type="term" value="F:DNA-binding transcription factor activity"/>
    <property type="evidence" value="ECO:0007669"/>
    <property type="project" value="TreeGrafter"/>
</dbReference>
<evidence type="ECO:0000256" key="3">
    <source>
        <dbReference type="ARBA" id="ARBA00023163"/>
    </source>
</evidence>
<dbReference type="Proteomes" id="UP000276888">
    <property type="component" value="Chromosome"/>
</dbReference>
<proteinExistence type="predicted"/>
<keyword evidence="2" id="KW-0238">DNA-binding</keyword>
<keyword evidence="1" id="KW-0805">Transcription regulation</keyword>
<dbReference type="CDD" id="cd01392">
    <property type="entry name" value="HTH_LacI"/>
    <property type="match status" value="1"/>
</dbReference>
<keyword evidence="3" id="KW-0804">Transcription</keyword>
<name>A0A3Q9J0X7_9MICO</name>
<sequence>MSASDTPGPAGRAPSIRDVARLAGVSYQTVSRVINNSSQLRPETAERVRSAIAELRFVPSQAARALATSRTRLLGVLGPRTTTYGLATMVQGVESAARAAGYRLTVTNLASSAPDDVRASIDHLVRQSVEGLIAVAPQSRVVPILDELQLPVPVKIVSPTAPTGLGGTHNDQIAGARAAVRHLIDLGHSRILHIAGPRDWVEADHRMQGYLAEMDAHDLSPRPPVLGDWTAKFGFEAGMELLRMEDATAVFAGNDHMALGFMHAVRAIGRSVPEDISIVGFDDVPESAHLWPPLTTVRQDFEGIGRRAVGDLLADLGVQPEEDMVAQPDHLRLIVRSSTATPTR</sequence>
<dbReference type="SUPFAM" id="SSF53822">
    <property type="entry name" value="Periplasmic binding protein-like I"/>
    <property type="match status" value="1"/>
</dbReference>
<feature type="domain" description="HTH lacI-type" evidence="4">
    <location>
        <begin position="14"/>
        <end position="68"/>
    </location>
</feature>
<dbReference type="RefSeq" id="WP_127094775.1">
    <property type="nucleotide sequence ID" value="NZ_CP031423.1"/>
</dbReference>
<dbReference type="InterPro" id="IPR046335">
    <property type="entry name" value="LacI/GalR-like_sensor"/>
</dbReference>
<evidence type="ECO:0000313" key="6">
    <source>
        <dbReference type="Proteomes" id="UP000276888"/>
    </source>
</evidence>